<dbReference type="CDD" id="cd00093">
    <property type="entry name" value="HTH_XRE"/>
    <property type="match status" value="1"/>
</dbReference>
<comment type="caution">
    <text evidence="2">The sequence shown here is derived from an EMBL/GenBank/DDBJ whole genome shotgun (WGS) entry which is preliminary data.</text>
</comment>
<evidence type="ECO:0000313" key="3">
    <source>
        <dbReference type="Proteomes" id="UP000009336"/>
    </source>
</evidence>
<dbReference type="RefSeq" id="WP_008912512.1">
    <property type="nucleotide sequence ID" value="NZ_KB233223.1"/>
</dbReference>
<accession>K8WI50</accession>
<dbReference type="InterPro" id="IPR010982">
    <property type="entry name" value="Lambda_DNA-bd_dom_sf"/>
</dbReference>
<evidence type="ECO:0000259" key="1">
    <source>
        <dbReference type="PROSITE" id="PS50943"/>
    </source>
</evidence>
<dbReference type="Pfam" id="PF01381">
    <property type="entry name" value="HTH_3"/>
    <property type="match status" value="1"/>
</dbReference>
<dbReference type="InterPro" id="IPR001387">
    <property type="entry name" value="Cro/C1-type_HTH"/>
</dbReference>
<dbReference type="AlphaFoldDB" id="K8WI50"/>
<dbReference type="PATRIC" id="fig|1141662.3.peg.2555"/>
<dbReference type="SUPFAM" id="SSF47413">
    <property type="entry name" value="lambda repressor-like DNA-binding domains"/>
    <property type="match status" value="1"/>
</dbReference>
<dbReference type="SMART" id="SM00530">
    <property type="entry name" value="HTH_XRE"/>
    <property type="match status" value="1"/>
</dbReference>
<gene>
    <name evidence="2" type="ORF">OOA_12590</name>
</gene>
<reference evidence="2 3" key="1">
    <citation type="journal article" date="2012" name="BMC Genomics">
        <title>Comparative genomics of bacteria in the genus Providencia isolated from wild Drosophila melanogaster.</title>
        <authorList>
            <person name="Galac M.R."/>
            <person name="Lazzaro B.P."/>
        </authorList>
    </citation>
    <scope>NUCLEOTIDE SEQUENCE [LARGE SCALE GENOMIC DNA]</scope>
    <source>
        <strain evidence="2 3">DSM 19968</strain>
    </source>
</reference>
<name>K8WI50_9GAMM</name>
<dbReference type="OrthoDB" id="6462478at2"/>
<dbReference type="HOGENOM" id="CLU_066192_40_2_6"/>
<dbReference type="EMBL" id="AKKL01000034">
    <property type="protein sequence ID" value="EKT60253.1"/>
    <property type="molecule type" value="Genomic_DNA"/>
</dbReference>
<dbReference type="PROSITE" id="PS50943">
    <property type="entry name" value="HTH_CROC1"/>
    <property type="match status" value="1"/>
</dbReference>
<dbReference type="Gene3D" id="1.10.260.40">
    <property type="entry name" value="lambda repressor-like DNA-binding domains"/>
    <property type="match status" value="1"/>
</dbReference>
<keyword evidence="3" id="KW-1185">Reference proteome</keyword>
<dbReference type="GO" id="GO:0003677">
    <property type="term" value="F:DNA binding"/>
    <property type="evidence" value="ECO:0007669"/>
    <property type="project" value="InterPro"/>
</dbReference>
<sequence length="73" mass="8575">MSGSELAEKLNVSQQQISRYERGITKLNIEKLIELAIYLDLDFSILKYEFIKEKEKEKEKEKISFINDTGSLF</sequence>
<evidence type="ECO:0000313" key="2">
    <source>
        <dbReference type="EMBL" id="EKT60253.1"/>
    </source>
</evidence>
<dbReference type="STRING" id="1141662.OOA_12590"/>
<organism evidence="2 3">
    <name type="scientific">Providencia burhodogranariea DSM 19968</name>
    <dbReference type="NCBI Taxonomy" id="1141662"/>
    <lineage>
        <taxon>Bacteria</taxon>
        <taxon>Pseudomonadati</taxon>
        <taxon>Pseudomonadota</taxon>
        <taxon>Gammaproteobacteria</taxon>
        <taxon>Enterobacterales</taxon>
        <taxon>Morganellaceae</taxon>
        <taxon>Providencia</taxon>
    </lineage>
</organism>
<proteinExistence type="predicted"/>
<protein>
    <submittedName>
        <fullName evidence="2">Transcriptional regulator</fullName>
    </submittedName>
</protein>
<feature type="domain" description="HTH cro/C1-type" evidence="1">
    <location>
        <begin position="4"/>
        <end position="46"/>
    </location>
</feature>
<dbReference type="eggNOG" id="COG1396">
    <property type="taxonomic scope" value="Bacteria"/>
</dbReference>
<dbReference type="Proteomes" id="UP000009336">
    <property type="component" value="Unassembled WGS sequence"/>
</dbReference>